<comment type="function">
    <text evidence="6">Component of the tectonic-like complex, a complex localized at the transition zone of primary cilia and acting as a barrier that prevents diffusion of transmembrane proteins between the cilia and plasma membranes.</text>
</comment>
<keyword evidence="3" id="KW-0970">Cilium biogenesis/degradation</keyword>
<dbReference type="Proteomes" id="UP000593565">
    <property type="component" value="Unassembled WGS sequence"/>
</dbReference>
<protein>
    <recommendedName>
        <fullName evidence="8">B9 domain-containing protein 2</fullName>
    </recommendedName>
</protein>
<evidence type="ECO:0000256" key="6">
    <source>
        <dbReference type="ARBA" id="ARBA00037672"/>
    </source>
</evidence>
<keyword evidence="10" id="KW-1185">Reference proteome</keyword>
<comment type="similarity">
    <text evidence="7">Belongs to the B9D family.</text>
</comment>
<dbReference type="AlphaFoldDB" id="A0A7J6A699"/>
<dbReference type="InterPro" id="IPR010796">
    <property type="entry name" value="C2_B9-type_dom"/>
</dbReference>
<reference evidence="9 10" key="1">
    <citation type="submission" date="2020-02" db="EMBL/GenBank/DDBJ databases">
        <title>A chromosome-scale genome assembly of the black bullhead catfish (Ameiurus melas).</title>
        <authorList>
            <person name="Wen M."/>
            <person name="Zham M."/>
            <person name="Cabau C."/>
            <person name="Klopp C."/>
            <person name="Donnadieu C."/>
            <person name="Roques C."/>
            <person name="Bouchez O."/>
            <person name="Lampietro C."/>
            <person name="Jouanno E."/>
            <person name="Herpin A."/>
            <person name="Louis A."/>
            <person name="Berthelot C."/>
            <person name="Parey E."/>
            <person name="Roest-Crollius H."/>
            <person name="Braasch I."/>
            <person name="Postlethwait J."/>
            <person name="Robinson-Rechavi M."/>
            <person name="Echchiki A."/>
            <person name="Begum T."/>
            <person name="Montfort J."/>
            <person name="Schartl M."/>
            <person name="Bobe J."/>
            <person name="Guiguen Y."/>
        </authorList>
    </citation>
    <scope>NUCLEOTIDE SEQUENCE [LARGE SCALE GENOMIC DNA]</scope>
    <source>
        <strain evidence="9">M_S1</strain>
        <tissue evidence="9">Blood</tissue>
    </source>
</reference>
<dbReference type="GO" id="GO:0060271">
    <property type="term" value="P:cilium assembly"/>
    <property type="evidence" value="ECO:0007669"/>
    <property type="project" value="TreeGrafter"/>
</dbReference>
<dbReference type="PANTHER" id="PTHR12968:SF2">
    <property type="entry name" value="B9 DOMAIN-CONTAINING PROTEIN 2"/>
    <property type="match status" value="1"/>
</dbReference>
<evidence type="ECO:0000256" key="1">
    <source>
        <dbReference type="ARBA" id="ARBA00004120"/>
    </source>
</evidence>
<evidence type="ECO:0000313" key="9">
    <source>
        <dbReference type="EMBL" id="KAF4077497.1"/>
    </source>
</evidence>
<comment type="subcellular location">
    <subcellularLocation>
        <location evidence="1">Cytoplasm</location>
        <location evidence="1">Cytoskeleton</location>
        <location evidence="1">Cilium basal body</location>
    </subcellularLocation>
</comment>
<evidence type="ECO:0000313" key="10">
    <source>
        <dbReference type="Proteomes" id="UP000593565"/>
    </source>
</evidence>
<evidence type="ECO:0000256" key="3">
    <source>
        <dbReference type="ARBA" id="ARBA00022794"/>
    </source>
</evidence>
<evidence type="ECO:0000256" key="8">
    <source>
        <dbReference type="ARBA" id="ARBA00039272"/>
    </source>
</evidence>
<evidence type="ECO:0000256" key="7">
    <source>
        <dbReference type="ARBA" id="ARBA00038411"/>
    </source>
</evidence>
<name>A0A7J6A699_AMEME</name>
<comment type="caution">
    <text evidence="9">The sequence shown here is derived from an EMBL/GenBank/DDBJ whole genome shotgun (WGS) entry which is preliminary data.</text>
</comment>
<keyword evidence="5" id="KW-0966">Cell projection</keyword>
<accession>A0A7J6A699</accession>
<gene>
    <name evidence="9" type="ORF">AMELA_G00208720</name>
</gene>
<dbReference type="Pfam" id="PF07162">
    <property type="entry name" value="B9-C2"/>
    <property type="match status" value="1"/>
</dbReference>
<sequence>MEFKVEADGNTTKPCLKVQIRNIQVSQSEEFLQAAEGFRQRQSDNDILCVASTRLRDVLCGVRMSRSDIVLDEIRRQTRLDKRGFGACLVLDRRVLGAGLKLDWRDVGAGVAGENALLASGLVPFRIGLLVNERTWSEAHRMAELHVIGQIIGASGFPQSSLFCKWGIHTGGAWRHLSGLREGQTQVDIPQIGEMAYWSHPIDLHYSTKGLQGWPKLHLQVWHQDSFGRCQLYGYGYCHVPSSPGQHRLQCVTWRPVGTWQEQLAQMFVGGGPQLRSPDLIYSGADRYRLHTEAMGTVELELCVILRHFERYGVES</sequence>
<dbReference type="EMBL" id="JAAGNN010000018">
    <property type="protein sequence ID" value="KAF4077497.1"/>
    <property type="molecule type" value="Genomic_DNA"/>
</dbReference>
<evidence type="ECO:0000256" key="4">
    <source>
        <dbReference type="ARBA" id="ARBA00023212"/>
    </source>
</evidence>
<keyword evidence="4" id="KW-0206">Cytoskeleton</keyword>
<dbReference type="PANTHER" id="PTHR12968">
    <property type="entry name" value="B9 DOMAIN-CONTAINING"/>
    <property type="match status" value="1"/>
</dbReference>
<evidence type="ECO:0000256" key="2">
    <source>
        <dbReference type="ARBA" id="ARBA00022490"/>
    </source>
</evidence>
<organism evidence="9 10">
    <name type="scientific">Ameiurus melas</name>
    <name type="common">Black bullhead</name>
    <name type="synonym">Silurus melas</name>
    <dbReference type="NCBI Taxonomy" id="219545"/>
    <lineage>
        <taxon>Eukaryota</taxon>
        <taxon>Metazoa</taxon>
        <taxon>Chordata</taxon>
        <taxon>Craniata</taxon>
        <taxon>Vertebrata</taxon>
        <taxon>Euteleostomi</taxon>
        <taxon>Actinopterygii</taxon>
        <taxon>Neopterygii</taxon>
        <taxon>Teleostei</taxon>
        <taxon>Ostariophysi</taxon>
        <taxon>Siluriformes</taxon>
        <taxon>Ictaluridae</taxon>
        <taxon>Ameiurus</taxon>
    </lineage>
</organism>
<keyword evidence="2" id="KW-0963">Cytoplasm</keyword>
<evidence type="ECO:0000256" key="5">
    <source>
        <dbReference type="ARBA" id="ARBA00023273"/>
    </source>
</evidence>
<proteinExistence type="inferred from homology"/>
<dbReference type="PROSITE" id="PS51381">
    <property type="entry name" value="C2_B9"/>
    <property type="match status" value="1"/>
</dbReference>
<dbReference type="GO" id="GO:0036038">
    <property type="term" value="C:MKS complex"/>
    <property type="evidence" value="ECO:0007669"/>
    <property type="project" value="TreeGrafter"/>
</dbReference>